<sequence>MPHGAERLDTELRARLDVSSHAARRAVRASNVPYTSFPTLSIPHWHASRTLYPRFHTPEAPNRLRSGLPPGASVVEARGSAPTLRALPPRMQTHSRTPCCMPKILAFQVSECSARGPRRAAGLQSLGEHITYAGDGRTKVRDHMCPAISRILARGALFC</sequence>
<name>A0AAD7CMQ6_MYCRO</name>
<keyword evidence="2" id="KW-1185">Reference proteome</keyword>
<protein>
    <submittedName>
        <fullName evidence="1">Uncharacterized protein</fullName>
    </submittedName>
</protein>
<reference evidence="1" key="1">
    <citation type="submission" date="2023-03" db="EMBL/GenBank/DDBJ databases">
        <title>Massive genome expansion in bonnet fungi (Mycena s.s.) driven by repeated elements and novel gene families across ecological guilds.</title>
        <authorList>
            <consortium name="Lawrence Berkeley National Laboratory"/>
            <person name="Harder C.B."/>
            <person name="Miyauchi S."/>
            <person name="Viragh M."/>
            <person name="Kuo A."/>
            <person name="Thoen E."/>
            <person name="Andreopoulos B."/>
            <person name="Lu D."/>
            <person name="Skrede I."/>
            <person name="Drula E."/>
            <person name="Henrissat B."/>
            <person name="Morin E."/>
            <person name="Kohler A."/>
            <person name="Barry K."/>
            <person name="LaButti K."/>
            <person name="Morin E."/>
            <person name="Salamov A."/>
            <person name="Lipzen A."/>
            <person name="Mereny Z."/>
            <person name="Hegedus B."/>
            <person name="Baldrian P."/>
            <person name="Stursova M."/>
            <person name="Weitz H."/>
            <person name="Taylor A."/>
            <person name="Grigoriev I.V."/>
            <person name="Nagy L.G."/>
            <person name="Martin F."/>
            <person name="Kauserud H."/>
        </authorList>
    </citation>
    <scope>NUCLEOTIDE SEQUENCE</scope>
    <source>
        <strain evidence="1">CBHHK067</strain>
    </source>
</reference>
<evidence type="ECO:0000313" key="2">
    <source>
        <dbReference type="Proteomes" id="UP001221757"/>
    </source>
</evidence>
<proteinExistence type="predicted"/>
<accession>A0AAD7CMQ6</accession>
<organism evidence="1 2">
    <name type="scientific">Mycena rosella</name>
    <name type="common">Pink bonnet</name>
    <name type="synonym">Agaricus rosellus</name>
    <dbReference type="NCBI Taxonomy" id="1033263"/>
    <lineage>
        <taxon>Eukaryota</taxon>
        <taxon>Fungi</taxon>
        <taxon>Dikarya</taxon>
        <taxon>Basidiomycota</taxon>
        <taxon>Agaricomycotina</taxon>
        <taxon>Agaricomycetes</taxon>
        <taxon>Agaricomycetidae</taxon>
        <taxon>Agaricales</taxon>
        <taxon>Marasmiineae</taxon>
        <taxon>Mycenaceae</taxon>
        <taxon>Mycena</taxon>
    </lineage>
</organism>
<comment type="caution">
    <text evidence="1">The sequence shown here is derived from an EMBL/GenBank/DDBJ whole genome shotgun (WGS) entry which is preliminary data.</text>
</comment>
<gene>
    <name evidence="1" type="ORF">B0H17DRAFT_1338356</name>
</gene>
<dbReference type="EMBL" id="JARKIE010000329">
    <property type="protein sequence ID" value="KAJ7653835.1"/>
    <property type="molecule type" value="Genomic_DNA"/>
</dbReference>
<dbReference type="Proteomes" id="UP001221757">
    <property type="component" value="Unassembled WGS sequence"/>
</dbReference>
<evidence type="ECO:0000313" key="1">
    <source>
        <dbReference type="EMBL" id="KAJ7653835.1"/>
    </source>
</evidence>
<dbReference type="AlphaFoldDB" id="A0AAD7CMQ6"/>